<feature type="compositionally biased region" description="Low complexity" evidence="9">
    <location>
        <begin position="230"/>
        <end position="273"/>
    </location>
</feature>
<dbReference type="GO" id="GO:0000287">
    <property type="term" value="F:magnesium ion binding"/>
    <property type="evidence" value="ECO:0007669"/>
    <property type="project" value="UniProtKB-UniRule"/>
</dbReference>
<feature type="binding site" evidence="8">
    <location>
        <position position="553"/>
    </location>
    <ligand>
        <name>substrate</name>
    </ligand>
</feature>
<evidence type="ECO:0000256" key="3">
    <source>
        <dbReference type="ARBA" id="ARBA00022723"/>
    </source>
</evidence>
<dbReference type="NCBIfam" id="NF002290">
    <property type="entry name" value="PRK01213.1"/>
    <property type="match status" value="1"/>
</dbReference>
<dbReference type="SUPFAM" id="SSF56042">
    <property type="entry name" value="PurM C-terminal domain-like"/>
    <property type="match status" value="2"/>
</dbReference>
<comment type="catalytic activity">
    <reaction evidence="8">
        <text>N(2)-formyl-N(1)-(5-phospho-beta-D-ribosyl)glycinamide + L-glutamine + ATP + H2O = 2-formamido-N(1)-(5-O-phospho-beta-D-ribosyl)acetamidine + L-glutamate + ADP + phosphate + H(+)</text>
        <dbReference type="Rhea" id="RHEA:17129"/>
        <dbReference type="ChEBI" id="CHEBI:15377"/>
        <dbReference type="ChEBI" id="CHEBI:15378"/>
        <dbReference type="ChEBI" id="CHEBI:29985"/>
        <dbReference type="ChEBI" id="CHEBI:30616"/>
        <dbReference type="ChEBI" id="CHEBI:43474"/>
        <dbReference type="ChEBI" id="CHEBI:58359"/>
        <dbReference type="ChEBI" id="CHEBI:147286"/>
        <dbReference type="ChEBI" id="CHEBI:147287"/>
        <dbReference type="ChEBI" id="CHEBI:456216"/>
        <dbReference type="EC" id="6.3.5.3"/>
    </reaction>
</comment>
<dbReference type="PANTHER" id="PTHR43555:SF1">
    <property type="entry name" value="PHOSPHORIBOSYLFORMYLGLYCINAMIDINE SYNTHASE SUBUNIT PURL"/>
    <property type="match status" value="1"/>
</dbReference>
<feature type="binding site" evidence="8">
    <location>
        <position position="554"/>
    </location>
    <ligand>
        <name>Mg(2+)</name>
        <dbReference type="ChEBI" id="CHEBI:18420"/>
        <label>2</label>
    </ligand>
</feature>
<dbReference type="InterPro" id="IPR036676">
    <property type="entry name" value="PurM-like_C_sf"/>
</dbReference>
<feature type="binding site" evidence="8">
    <location>
        <position position="528"/>
    </location>
    <ligand>
        <name>ATP</name>
        <dbReference type="ChEBI" id="CHEBI:30616"/>
    </ligand>
</feature>
<keyword evidence="5 8" id="KW-0658">Purine biosynthesis</keyword>
<dbReference type="Gene3D" id="3.90.650.10">
    <property type="entry name" value="PurM-like C-terminal domain"/>
    <property type="match status" value="2"/>
</dbReference>
<dbReference type="InterPro" id="IPR016188">
    <property type="entry name" value="PurM-like_N"/>
</dbReference>
<evidence type="ECO:0000256" key="5">
    <source>
        <dbReference type="ARBA" id="ARBA00022755"/>
    </source>
</evidence>
<comment type="subcellular location">
    <subcellularLocation>
        <location evidence="8">Cytoplasm</location>
    </subcellularLocation>
</comment>
<feature type="binding site" evidence="8">
    <location>
        <position position="976"/>
    </location>
    <ligand>
        <name>Mg(2+)</name>
        <dbReference type="ChEBI" id="CHEBI:18420"/>
        <label>1</label>
    </ligand>
</feature>
<comment type="caution">
    <text evidence="8">Lacks conserved residue(s) required for the propagation of feature annotation.</text>
</comment>
<feature type="binding site" evidence="8">
    <location>
        <position position="938"/>
    </location>
    <ligand>
        <name>ATP</name>
        <dbReference type="ChEBI" id="CHEBI:30616"/>
    </ligand>
</feature>
<name>A0A7W7I867_9ACTN</name>
<dbReference type="Gene3D" id="3.30.1330.10">
    <property type="entry name" value="PurM-like, N-terminal domain"/>
    <property type="match status" value="2"/>
</dbReference>
<evidence type="ECO:0000256" key="7">
    <source>
        <dbReference type="ARBA" id="ARBA00022842"/>
    </source>
</evidence>
<comment type="subunit">
    <text evidence="8">Monomer. Part of the FGAM synthase complex composed of 1 PurL, 1 PurQ and 2 PurS subunits.</text>
</comment>
<dbReference type="Proteomes" id="UP000549343">
    <property type="component" value="Unassembled WGS sequence"/>
</dbReference>
<dbReference type="Pfam" id="PF00586">
    <property type="entry name" value="AIRS"/>
    <property type="match status" value="2"/>
</dbReference>
<dbReference type="EC" id="6.3.5.3" evidence="8"/>
<feature type="active site" description="Proton acceptor" evidence="8">
    <location>
        <position position="532"/>
    </location>
</feature>
<evidence type="ECO:0000313" key="14">
    <source>
        <dbReference type="Proteomes" id="UP000549343"/>
    </source>
</evidence>
<dbReference type="InterPro" id="IPR041609">
    <property type="entry name" value="PurL_linker"/>
</dbReference>
<evidence type="ECO:0000256" key="8">
    <source>
        <dbReference type="HAMAP-Rule" id="MF_00420"/>
    </source>
</evidence>
<feature type="region of interest" description="Disordered" evidence="9">
    <location>
        <begin position="819"/>
        <end position="840"/>
    </location>
</feature>
<organism evidence="13 14">
    <name type="scientific">Actinomadura livida</name>
    <dbReference type="NCBI Taxonomy" id="79909"/>
    <lineage>
        <taxon>Bacteria</taxon>
        <taxon>Bacillati</taxon>
        <taxon>Actinomycetota</taxon>
        <taxon>Actinomycetes</taxon>
        <taxon>Streptosporangiales</taxon>
        <taxon>Thermomonosporaceae</taxon>
        <taxon>Actinomadura</taxon>
    </lineage>
</organism>
<dbReference type="UniPathway" id="UPA00074">
    <property type="reaction ID" value="UER00128"/>
</dbReference>
<dbReference type="GO" id="GO:0005524">
    <property type="term" value="F:ATP binding"/>
    <property type="evidence" value="ECO:0007669"/>
    <property type="project" value="UniProtKB-UniRule"/>
</dbReference>
<keyword evidence="4 8" id="KW-0547">Nucleotide-binding</keyword>
<feature type="compositionally biased region" description="Pro residues" evidence="9">
    <location>
        <begin position="339"/>
        <end position="349"/>
    </location>
</feature>
<keyword evidence="6 8" id="KW-0067">ATP-binding</keyword>
<feature type="domain" description="Phosphoribosylformylglycinamidine synthase linker" evidence="12">
    <location>
        <begin position="445"/>
        <end position="487"/>
    </location>
</feature>
<evidence type="ECO:0000259" key="11">
    <source>
        <dbReference type="Pfam" id="PF02769"/>
    </source>
</evidence>
<dbReference type="GO" id="GO:0004642">
    <property type="term" value="F:phosphoribosylformylglycinamidine synthase activity"/>
    <property type="evidence" value="ECO:0007669"/>
    <property type="project" value="UniProtKB-UniRule"/>
</dbReference>
<dbReference type="FunFam" id="3.30.1330.10:FF:000004">
    <property type="entry name" value="Phosphoribosylformylglycinamidine synthase subunit PurL"/>
    <property type="match status" value="1"/>
</dbReference>
<dbReference type="HAMAP" id="MF_00420">
    <property type="entry name" value="PurL_2"/>
    <property type="match status" value="1"/>
</dbReference>
<feature type="compositionally biased region" description="Low complexity" evidence="9">
    <location>
        <begin position="399"/>
        <end position="417"/>
    </location>
</feature>
<keyword evidence="2 8" id="KW-0436">Ligase</keyword>
<comment type="pathway">
    <text evidence="8">Purine metabolism; IMP biosynthesis via de novo pathway; 5-amino-1-(5-phospho-D-ribosyl)imidazole from N(2)-formyl-N(1)-(5-phospho-D-ribosyl)glycinamide: step 1/2.</text>
</comment>
<feature type="domain" description="PurM-like N-terminal" evidence="10">
    <location>
        <begin position="881"/>
        <end position="999"/>
    </location>
</feature>
<keyword evidence="1 8" id="KW-0963">Cytoplasm</keyword>
<feature type="active site" evidence="8">
    <location>
        <position position="483"/>
    </location>
</feature>
<accession>A0A7W7I867</accession>
<dbReference type="Pfam" id="PF02769">
    <property type="entry name" value="AIRS_C"/>
    <property type="match status" value="2"/>
</dbReference>
<gene>
    <name evidence="8" type="primary">purL</name>
    <name evidence="13" type="ORF">F4557_000604</name>
</gene>
<dbReference type="Pfam" id="PF18072">
    <property type="entry name" value="FGAR-AT_linker"/>
    <property type="match status" value="1"/>
</dbReference>
<feature type="compositionally biased region" description="Pro residues" evidence="9">
    <location>
        <begin position="64"/>
        <end position="84"/>
    </location>
</feature>
<comment type="similarity">
    <text evidence="8">Belongs to the FGAMS family.</text>
</comment>
<dbReference type="InterPro" id="IPR010918">
    <property type="entry name" value="PurM-like_C_dom"/>
</dbReference>
<dbReference type="GO" id="GO:0006189">
    <property type="term" value="P:'de novo' IMP biosynthetic process"/>
    <property type="evidence" value="ECO:0007669"/>
    <property type="project" value="UniProtKB-UniRule"/>
</dbReference>
<dbReference type="AlphaFoldDB" id="A0A7W7I867"/>
<feature type="binding site" evidence="8">
    <location>
        <begin position="750"/>
        <end position="752"/>
    </location>
    <ligand>
        <name>substrate</name>
    </ligand>
</feature>
<feature type="binding site" evidence="8">
    <location>
        <position position="486"/>
    </location>
    <ligand>
        <name>ATP</name>
        <dbReference type="ChEBI" id="CHEBI:30616"/>
    </ligand>
</feature>
<feature type="binding site" evidence="8">
    <location>
        <position position="530"/>
    </location>
    <ligand>
        <name>Mg(2+)</name>
        <dbReference type="ChEBI" id="CHEBI:18420"/>
        <label>1</label>
    </ligand>
</feature>
<dbReference type="CDD" id="cd02203">
    <property type="entry name" value="PurL_repeat1"/>
    <property type="match status" value="1"/>
</dbReference>
<evidence type="ECO:0000259" key="10">
    <source>
        <dbReference type="Pfam" id="PF00586"/>
    </source>
</evidence>
<dbReference type="RefSeq" id="WP_308428007.1">
    <property type="nucleotide sequence ID" value="NZ_BMRO01000015.1"/>
</dbReference>
<evidence type="ECO:0000256" key="4">
    <source>
        <dbReference type="ARBA" id="ARBA00022741"/>
    </source>
</evidence>
<feature type="region of interest" description="Disordered" evidence="9">
    <location>
        <begin position="109"/>
        <end position="417"/>
    </location>
</feature>
<evidence type="ECO:0000256" key="6">
    <source>
        <dbReference type="ARBA" id="ARBA00022840"/>
    </source>
</evidence>
<dbReference type="GO" id="GO:0005737">
    <property type="term" value="C:cytoplasm"/>
    <property type="evidence" value="ECO:0007669"/>
    <property type="project" value="UniProtKB-SubCell"/>
</dbReference>
<evidence type="ECO:0000256" key="9">
    <source>
        <dbReference type="SAM" id="MobiDB-lite"/>
    </source>
</evidence>
<evidence type="ECO:0000256" key="2">
    <source>
        <dbReference type="ARBA" id="ARBA00022598"/>
    </source>
</evidence>
<feature type="binding site" evidence="8">
    <location>
        <position position="678"/>
    </location>
    <ligand>
        <name>substrate</name>
    </ligand>
</feature>
<dbReference type="InterPro" id="IPR036921">
    <property type="entry name" value="PurM-like_N_sf"/>
</dbReference>
<protein>
    <recommendedName>
        <fullName evidence="8">Phosphoribosylformylglycinamidine synthase subunit PurL</fullName>
        <shortName evidence="8">FGAM synthase</shortName>
        <ecNumber evidence="8">6.3.5.3</ecNumber>
    </recommendedName>
    <alternativeName>
        <fullName evidence="8">Formylglycinamide ribonucleotide amidotransferase subunit II</fullName>
        <shortName evidence="8">FGAR amidotransferase II</shortName>
        <shortName evidence="8">FGAR-AT II</shortName>
    </alternativeName>
    <alternativeName>
        <fullName evidence="8">Glutamine amidotransferase PurL</fullName>
    </alternativeName>
    <alternativeName>
        <fullName evidence="8">Phosphoribosylformylglycinamidine synthase subunit II</fullName>
    </alternativeName>
</protein>
<keyword evidence="3 8" id="KW-0479">Metal-binding</keyword>
<dbReference type="PANTHER" id="PTHR43555">
    <property type="entry name" value="PHOSPHORIBOSYLFORMYLGLYCINAMIDINE SYNTHASE SUBUNIT PURL"/>
    <property type="match status" value="1"/>
</dbReference>
<feature type="binding site" evidence="8">
    <location>
        <position position="975"/>
    </location>
    <ligand>
        <name>ATP</name>
        <dbReference type="ChEBI" id="CHEBI:30616"/>
    </ligand>
</feature>
<evidence type="ECO:0000313" key="13">
    <source>
        <dbReference type="EMBL" id="MBB4772186.1"/>
    </source>
</evidence>
<proteinExistence type="inferred from homology"/>
<feature type="binding site" evidence="8">
    <location>
        <position position="706"/>
    </location>
    <ligand>
        <name>Mg(2+)</name>
        <dbReference type="ChEBI" id="CHEBI:18420"/>
        <label>2</label>
    </ligand>
</feature>
<feature type="binding site" evidence="8">
    <location>
        <position position="978"/>
    </location>
    <ligand>
        <name>substrate</name>
    </ligand>
</feature>
<evidence type="ECO:0000259" key="12">
    <source>
        <dbReference type="Pfam" id="PF18072"/>
    </source>
</evidence>
<dbReference type="EMBL" id="JACHMV010000001">
    <property type="protein sequence ID" value="MBB4772186.1"/>
    <property type="molecule type" value="Genomic_DNA"/>
</dbReference>
<dbReference type="InterPro" id="IPR010074">
    <property type="entry name" value="PRibForGlyAmidine_synth_PurL"/>
</dbReference>
<dbReference type="NCBIfam" id="TIGR01736">
    <property type="entry name" value="FGAM_synth_II"/>
    <property type="match status" value="1"/>
</dbReference>
<keyword evidence="7 8" id="KW-0460">Magnesium</keyword>
<feature type="binding site" evidence="8">
    <location>
        <begin position="531"/>
        <end position="534"/>
    </location>
    <ligand>
        <name>substrate</name>
    </ligand>
</feature>
<dbReference type="SUPFAM" id="SSF55326">
    <property type="entry name" value="PurM N-terminal domain-like"/>
    <property type="match status" value="2"/>
</dbReference>
<feature type="compositionally biased region" description="Polar residues" evidence="9">
    <location>
        <begin position="147"/>
        <end position="163"/>
    </location>
</feature>
<sequence>MSEQPHASGRATRESSDEPSMEWLGELKSDADDPELQPVDPSVTQAFEAMLEEAKPAKPAKPGAAPPAPQASPQPLVPPPVVVPEAPAQPQPVIQVDPAVQATLRAAQPLPAETEGPEQEFARALAEEGPADPAITLADPVTLPNPGLNQYDLNQYDLNQYDLNQYAPPPVGSGTGPQPAVGPGTGPQPAVGPGSGPQPVLGTGPIPAVDPAASPRPSGPGTGPQQAVNPGTGPLPALGTGPLPAVGTGTGPQQAVGPGTGPQPAVGPVGPGTSPQPVIRPGTGPIHAVGPNTGPQPAVGPGTGPQPAVGPGTGPQPAVGPGTGPQPAVGPGGSGPQPFAHPGPGPQPAVGPGGSGPQPFAHPGTGPMPVVGSGTGPQPAVGPGSGPQHVLRLDSGPIPAVGPGTGPQPTVGAGTGPQPAIEATGPAYYGTDTVAIAAASPERPQPYAELGMNDEEYRRVREILGRRPTSAELAIYSVMWSEHCSYKSSKVHLRQFGEKAPKTDKLLVGMGENAGVVDVGQGWAVTFKVESHNHPSYVEPYQGAATGVGGIVRDIMSMGARPIAVMDSLRFGPADAPDTQRVLPGVVAGIGGYANSLGLPNIGGETVFDACYGQNPLVNALCVGVMRHEDIQRAVAPGPGNRVILFGALTGPDGIGGASVLASATFDEESHQKRPSVQVGDPFMEKLLIECCLELFNEDLVVGIQDLGAAGVSCATTELAAAGTGGMHVDLDTIPLRDETLLPEEILMSESQERMMAVVTPDKVDRFMEICARWEIPATVIGTVTDTGRLVMTWRGETIVDLPPTTAADEGPVYNRPLQPPADLGALQSDTPGRLTRPSNGDELRRTVLWLAGSPNLASKTWVTSQYDRYVLGNTVLAMPENAGVVRIDDDSGLGIALSLDGNGRYTRLDPYAGAQLALSEAFRNVAATGARPLAVTNCLNFGSPEDPGVMWQFARAVEGLADGCQYLGIPVTGGNVSFYNQTGSAPINPTPVVGVLGVHDDVRRRVNMGLTTDGATLALLGETREEFGGSEWAHVVYGHLGGLPPLVDFKAETALASVLVNAIRDGLVTVVHDLSDGGLSQTLVESCLRGSLGARITLPGDPFVALFSESVARAMVAVRPGAEARLAALCESAGIPVTQIGVAGGDSLTVTGHGPDGDQQELFSIPLYELRESHERTLPSYAD</sequence>
<reference evidence="13 14" key="1">
    <citation type="submission" date="2020-08" db="EMBL/GenBank/DDBJ databases">
        <title>Sequencing the genomes of 1000 actinobacteria strains.</title>
        <authorList>
            <person name="Klenk H.-P."/>
        </authorList>
    </citation>
    <scope>NUCLEOTIDE SEQUENCE [LARGE SCALE GENOMIC DNA]</scope>
    <source>
        <strain evidence="13 14">DSM 44772</strain>
    </source>
</reference>
<feature type="domain" description="PurM-like C-terminal" evidence="11">
    <location>
        <begin position="1014"/>
        <end position="1148"/>
    </location>
</feature>
<comment type="function">
    <text evidence="8">Part of the phosphoribosylformylglycinamidine synthase complex involved in the purines biosynthetic pathway. Catalyzes the ATP-dependent conversion of formylglycinamide ribonucleotide (FGAR) and glutamine to yield formylglycinamidine ribonucleotide (FGAM) and glutamate. The FGAM synthase complex is composed of three subunits. PurQ produces an ammonia molecule by converting glutamine to glutamate. PurL transfers the ammonia molecule to FGAR to form FGAM in an ATP-dependent manner. PurS interacts with PurQ and PurL and is thought to assist in the transfer of the ammonia molecule from PurQ to PurL.</text>
</comment>
<feature type="region of interest" description="Disordered" evidence="9">
    <location>
        <begin position="1"/>
        <end position="84"/>
    </location>
</feature>
<feature type="domain" description="PurM-like N-terminal" evidence="10">
    <location>
        <begin position="511"/>
        <end position="626"/>
    </location>
</feature>
<evidence type="ECO:0000256" key="1">
    <source>
        <dbReference type="ARBA" id="ARBA00022490"/>
    </source>
</evidence>
<dbReference type="CDD" id="cd02204">
    <property type="entry name" value="PurL_repeat2"/>
    <property type="match status" value="1"/>
</dbReference>
<comment type="caution">
    <text evidence="13">The sequence shown here is derived from an EMBL/GenBank/DDBJ whole genome shotgun (WGS) entry which is preliminary data.</text>
</comment>
<feature type="domain" description="PurM-like C-terminal" evidence="11">
    <location>
        <begin position="639"/>
        <end position="794"/>
    </location>
</feature>